<dbReference type="GO" id="GO:0005524">
    <property type="term" value="F:ATP binding"/>
    <property type="evidence" value="ECO:0007669"/>
    <property type="project" value="UniProtKB-KW"/>
</dbReference>
<evidence type="ECO:0000256" key="6">
    <source>
        <dbReference type="ARBA" id="ARBA00022490"/>
    </source>
</evidence>
<evidence type="ECO:0000313" key="22">
    <source>
        <dbReference type="EMBL" id="CUU54548.1"/>
    </source>
</evidence>
<dbReference type="Pfam" id="PF03255">
    <property type="entry name" value="ACCA"/>
    <property type="match status" value="1"/>
</dbReference>
<evidence type="ECO:0000256" key="12">
    <source>
        <dbReference type="ARBA" id="ARBA00022840"/>
    </source>
</evidence>
<evidence type="ECO:0000256" key="1">
    <source>
        <dbReference type="ARBA" id="ARBA00004496"/>
    </source>
</evidence>
<comment type="function">
    <text evidence="17">Component of the acetyl coenzyme A carboxylase (ACC) complex. First, biotin carboxylase catalyzes the carboxylation of biotin on its carrier protein (BCCP) and then the CO(2) group is transferred by the carboxyltransferase to acetyl-CoA to form malonyl-CoA.</text>
</comment>
<evidence type="ECO:0000256" key="16">
    <source>
        <dbReference type="ARBA" id="ARBA00049152"/>
    </source>
</evidence>
<dbReference type="Proteomes" id="UP000198802">
    <property type="component" value="Unassembled WGS sequence"/>
</dbReference>
<evidence type="ECO:0000256" key="7">
    <source>
        <dbReference type="ARBA" id="ARBA00022516"/>
    </source>
</evidence>
<comment type="similarity">
    <text evidence="17">Belongs to the AccA family.</text>
</comment>
<evidence type="ECO:0000259" key="20">
    <source>
        <dbReference type="PROSITE" id="PS50980"/>
    </source>
</evidence>
<feature type="binding site" evidence="18">
    <location>
        <position position="24"/>
    </location>
    <ligand>
        <name>Zn(2+)</name>
        <dbReference type="ChEBI" id="CHEBI:29105"/>
    </ligand>
</feature>
<evidence type="ECO:0000259" key="21">
    <source>
        <dbReference type="PROSITE" id="PS50989"/>
    </source>
</evidence>
<name>A0A0S4QGC3_9ACTN</name>
<dbReference type="InterPro" id="IPR001095">
    <property type="entry name" value="Acetyl_CoA_COase_a_su"/>
</dbReference>
<evidence type="ECO:0000313" key="23">
    <source>
        <dbReference type="Proteomes" id="UP000198802"/>
    </source>
</evidence>
<dbReference type="NCBIfam" id="NF041504">
    <property type="entry name" value="AccA_sub"/>
    <property type="match status" value="1"/>
</dbReference>
<accession>A0A0S4QGC3</accession>
<feature type="region of interest" description="Disordered" evidence="19">
    <location>
        <begin position="578"/>
        <end position="615"/>
    </location>
</feature>
<dbReference type="HAMAP" id="MF_00823">
    <property type="entry name" value="AcetylCoA_CT_alpha"/>
    <property type="match status" value="1"/>
</dbReference>
<comment type="similarity">
    <text evidence="3">In the C-terminal section; belongs to the AccA family.</text>
</comment>
<keyword evidence="14 17" id="KW-0275">Fatty acid biosynthesis</keyword>
<keyword evidence="23" id="KW-1185">Reference proteome</keyword>
<dbReference type="AlphaFoldDB" id="A0A0S4QGC3"/>
<feature type="zinc finger region" description="C4-type" evidence="18">
    <location>
        <begin position="24"/>
        <end position="46"/>
    </location>
</feature>
<evidence type="ECO:0000256" key="14">
    <source>
        <dbReference type="ARBA" id="ARBA00023160"/>
    </source>
</evidence>
<feature type="binding site" evidence="18">
    <location>
        <position position="43"/>
    </location>
    <ligand>
        <name>Zn(2+)</name>
        <dbReference type="ChEBI" id="CHEBI:29105"/>
    </ligand>
</feature>
<dbReference type="EMBL" id="FAOZ01000003">
    <property type="protein sequence ID" value="CUU54548.1"/>
    <property type="molecule type" value="Genomic_DNA"/>
</dbReference>
<feature type="domain" description="CoA carboxyltransferase N-terminal" evidence="20">
    <location>
        <begin position="20"/>
        <end position="289"/>
    </location>
</feature>
<comment type="pathway">
    <text evidence="2 17">Lipid metabolism; malonyl-CoA biosynthesis; malonyl-CoA from acetyl-CoA: step 1/1.</text>
</comment>
<protein>
    <recommendedName>
        <fullName evidence="17 18">Multifunctional fusion protein</fullName>
    </recommendedName>
    <domain>
        <recommendedName>
            <fullName evidence="17">Acetyl-coenzyme A carboxylase carboxyl transferase subunit alpha</fullName>
            <shortName evidence="17">ACCase subunit alpha</shortName>
            <shortName evidence="17">Acetyl-CoA carboxylase carboxyltransferase subunit alpha</shortName>
            <ecNumber evidence="17">2.1.3.15</ecNumber>
        </recommendedName>
    </domain>
    <domain>
        <recommendedName>
            <fullName evidence="18">Acetyl-coenzyme A carboxylase carboxyl transferase subunit beta</fullName>
            <shortName evidence="18">ACCase subunit beta</shortName>
            <shortName evidence="18">Acetyl-CoA carboxylase carboxyltransferase subunit beta</shortName>
        </recommendedName>
    </domain>
</protein>
<keyword evidence="18" id="KW-0862">Zinc</keyword>
<dbReference type="UniPathway" id="UPA00655">
    <property type="reaction ID" value="UER00711"/>
</dbReference>
<feature type="binding site" evidence="18">
    <location>
        <position position="46"/>
    </location>
    <ligand>
        <name>Zn(2+)</name>
        <dbReference type="ChEBI" id="CHEBI:29105"/>
    </ligand>
</feature>
<dbReference type="PANTHER" id="PTHR42853">
    <property type="entry name" value="ACETYL-COENZYME A CARBOXYLASE CARBOXYL TRANSFERASE SUBUNIT ALPHA"/>
    <property type="match status" value="1"/>
</dbReference>
<sequence length="615" mass="63216">MTAPVLQHQHRPEGDDGTSAWLVCDGCRRMIYSRRFARGGSVCPECGWHARLTAAQRIDLLLDADSVELLDTPVTAADPLHFIDTRPYTDRLRGARAATGMSEGVLVARGTIEGCPVVAAVMDFRFLGGSLGAAVGEAITGACEIALRERTPLLLVTASGGARMQEGALSLMQMAKTAQAIGQLDEAGILTVSLVTDPTFGGVAASFATLTDVIIAEPGARLGFAGARVIEQTIRQTLPPGFQTAEFLLEHGVVDLISPRAALRPTLGRLLSVATRRQATAMAASASAASPGGEAGGHGSAGVVRDPARLAERHPWEAVRLARRLGRPSALDYVGALVEDWTELHGDRAAADCPAMIAGLGRFDGMSVVVIGTQKGHTAAELAARAYGMPSPAGYRKAARVMRLAAKLGLPVITLIDTAGAHPGIEAEENAQAVAIAENLRLMAGLPVPVVAVVTGEGGSGGALALAVADRVLMCANAIYSVISPEGCAAILWKDPAAGPDAAAALRVDSRALLEAGIVDGVIPEPDGGADVDPLAAADALRAALAGTLADLVPLDPPTLVSGRRARFRRFGAPVPASATATAPSAATPAVPTLPAARPPMGQRSTADLDDVRQP</sequence>
<keyword evidence="13 17" id="KW-0443">Lipid metabolism</keyword>
<keyword evidence="11 17" id="KW-0276">Fatty acid metabolism</keyword>
<dbReference type="PROSITE" id="PS50980">
    <property type="entry name" value="COA_CT_NTER"/>
    <property type="match status" value="1"/>
</dbReference>
<evidence type="ECO:0000256" key="13">
    <source>
        <dbReference type="ARBA" id="ARBA00023098"/>
    </source>
</evidence>
<evidence type="ECO:0000256" key="9">
    <source>
        <dbReference type="ARBA" id="ARBA00022741"/>
    </source>
</evidence>
<dbReference type="InterPro" id="IPR011763">
    <property type="entry name" value="COA_CT_C"/>
</dbReference>
<evidence type="ECO:0000256" key="8">
    <source>
        <dbReference type="ARBA" id="ARBA00022679"/>
    </source>
</evidence>
<organism evidence="22 23">
    <name type="scientific">Parafrankia irregularis</name>
    <dbReference type="NCBI Taxonomy" id="795642"/>
    <lineage>
        <taxon>Bacteria</taxon>
        <taxon>Bacillati</taxon>
        <taxon>Actinomycetota</taxon>
        <taxon>Actinomycetes</taxon>
        <taxon>Frankiales</taxon>
        <taxon>Frankiaceae</taxon>
        <taxon>Parafrankia</taxon>
    </lineage>
</organism>
<dbReference type="GO" id="GO:2001295">
    <property type="term" value="P:malonyl-CoA biosynthetic process"/>
    <property type="evidence" value="ECO:0007669"/>
    <property type="project" value="UniProtKB-UniRule"/>
</dbReference>
<feature type="compositionally biased region" description="Low complexity" evidence="19">
    <location>
        <begin position="578"/>
        <end position="600"/>
    </location>
</feature>
<proteinExistence type="inferred from homology"/>
<dbReference type="GO" id="GO:0008270">
    <property type="term" value="F:zinc ion binding"/>
    <property type="evidence" value="ECO:0007669"/>
    <property type="project" value="UniProtKB-UniRule"/>
</dbReference>
<keyword evidence="9 17" id="KW-0547">Nucleotide-binding</keyword>
<feature type="binding site" evidence="18">
    <location>
        <position position="27"/>
    </location>
    <ligand>
        <name>Zn(2+)</name>
        <dbReference type="ChEBI" id="CHEBI:29105"/>
    </ligand>
</feature>
<keyword evidence="12 17" id="KW-0067">ATP-binding</keyword>
<dbReference type="NCBIfam" id="TIGR00515">
    <property type="entry name" value="accD"/>
    <property type="match status" value="1"/>
</dbReference>
<dbReference type="GO" id="GO:0016743">
    <property type="term" value="F:carboxyl- or carbamoyltransferase activity"/>
    <property type="evidence" value="ECO:0007669"/>
    <property type="project" value="UniProtKB-UniRule"/>
</dbReference>
<dbReference type="InterPro" id="IPR029045">
    <property type="entry name" value="ClpP/crotonase-like_dom_sf"/>
</dbReference>
<comment type="subcellular location">
    <subcellularLocation>
        <location evidence="1 17">Cytoplasm</location>
    </subcellularLocation>
</comment>
<evidence type="ECO:0000256" key="5">
    <source>
        <dbReference type="ARBA" id="ARBA00011664"/>
    </source>
</evidence>
<comment type="function">
    <text evidence="15 18">Component of the acetyl coenzyme A carboxylase (ACC) complex. Biotin carboxylase (BC) catalyzes the carboxylation of biotin on its carrier protein (BCCP) and then the CO(2) group is transferred by the transcarboxylase to acetyl-CoA to form malonyl-CoA.</text>
</comment>
<dbReference type="GO" id="GO:0009317">
    <property type="term" value="C:acetyl-CoA carboxylase complex"/>
    <property type="evidence" value="ECO:0007669"/>
    <property type="project" value="InterPro"/>
</dbReference>
<dbReference type="PROSITE" id="PS50989">
    <property type="entry name" value="COA_CT_CTER"/>
    <property type="match status" value="1"/>
</dbReference>
<evidence type="ECO:0000256" key="19">
    <source>
        <dbReference type="SAM" id="MobiDB-lite"/>
    </source>
</evidence>
<keyword evidence="8 17" id="KW-0808">Transferase</keyword>
<gene>
    <name evidence="18" type="primary">accD</name>
    <name evidence="17" type="synonym">accA</name>
    <name evidence="22" type="ORF">Ga0074812_10338</name>
</gene>
<evidence type="ECO:0000256" key="15">
    <source>
        <dbReference type="ARBA" id="ARBA00025280"/>
    </source>
</evidence>
<dbReference type="RefSeq" id="WP_091272198.1">
    <property type="nucleotide sequence ID" value="NZ_FAOZ01000003.1"/>
</dbReference>
<feature type="domain" description="CoA carboxyltransferase C-terminal" evidence="21">
    <location>
        <begin position="306"/>
        <end position="551"/>
    </location>
</feature>
<dbReference type="GO" id="GO:0006633">
    <property type="term" value="P:fatty acid biosynthetic process"/>
    <property type="evidence" value="ECO:0007669"/>
    <property type="project" value="UniProtKB-KW"/>
</dbReference>
<evidence type="ECO:0000256" key="2">
    <source>
        <dbReference type="ARBA" id="ARBA00004956"/>
    </source>
</evidence>
<dbReference type="InterPro" id="IPR011762">
    <property type="entry name" value="COA_CT_N"/>
</dbReference>
<comment type="subunit">
    <text evidence="17">Acetyl-CoA carboxylase is a heterohexamer composed of biotin carboxyl carrier protein (AccB), biotin carboxylase (AccC) and two subunits each of ACCase subunit alpha (AccA) and ACCase subunit beta (AccD).</text>
</comment>
<evidence type="ECO:0000256" key="10">
    <source>
        <dbReference type="ARBA" id="ARBA00022771"/>
    </source>
</evidence>
<dbReference type="Gene3D" id="3.90.226.10">
    <property type="entry name" value="2-enoyl-CoA Hydratase, Chain A, domain 1"/>
    <property type="match status" value="2"/>
</dbReference>
<evidence type="ECO:0000256" key="18">
    <source>
        <dbReference type="HAMAP-Rule" id="MF_01395"/>
    </source>
</evidence>
<evidence type="ECO:0000256" key="11">
    <source>
        <dbReference type="ARBA" id="ARBA00022832"/>
    </source>
</evidence>
<comment type="subunit">
    <text evidence="5">Acetyl-CoA carboxylase is a heterotetramer composed of biotin carboxyl carrier protein (AccB), biotin carboxylase (AccC) and two subunits of ACCase subunit beta/alpha.</text>
</comment>
<keyword evidence="10 18" id="KW-0863">Zinc-finger</keyword>
<evidence type="ECO:0000256" key="4">
    <source>
        <dbReference type="ARBA" id="ARBA00010284"/>
    </source>
</evidence>
<comment type="similarity">
    <text evidence="4">In the N-terminal section; belongs to the AccD/PCCB family.</text>
</comment>
<evidence type="ECO:0000256" key="17">
    <source>
        <dbReference type="HAMAP-Rule" id="MF_00823"/>
    </source>
</evidence>
<dbReference type="PANTHER" id="PTHR42853:SF3">
    <property type="entry name" value="ACETYL-COENZYME A CARBOXYLASE CARBOXYL TRANSFERASE SUBUNIT ALPHA, CHLOROPLASTIC"/>
    <property type="match status" value="1"/>
</dbReference>
<reference evidence="23" key="1">
    <citation type="submission" date="2015-11" db="EMBL/GenBank/DDBJ databases">
        <authorList>
            <person name="Varghese N."/>
        </authorList>
    </citation>
    <scope>NUCLEOTIDE SEQUENCE [LARGE SCALE GENOMIC DNA]</scope>
    <source>
        <strain evidence="23">DSM 45899</strain>
    </source>
</reference>
<keyword evidence="6 17" id="KW-0963">Cytoplasm</keyword>
<evidence type="ECO:0000256" key="3">
    <source>
        <dbReference type="ARBA" id="ARBA00006276"/>
    </source>
</evidence>
<keyword evidence="7 17" id="KW-0444">Lipid biosynthesis</keyword>
<dbReference type="HAMAP" id="MF_01395">
    <property type="entry name" value="AcetylCoA_CT_beta"/>
    <property type="match status" value="1"/>
</dbReference>
<dbReference type="SUPFAM" id="SSF52096">
    <property type="entry name" value="ClpP/crotonase"/>
    <property type="match status" value="2"/>
</dbReference>
<dbReference type="Pfam" id="PF01039">
    <property type="entry name" value="Carboxyl_trans"/>
    <property type="match status" value="1"/>
</dbReference>
<dbReference type="EC" id="2.1.3.15" evidence="17"/>
<dbReference type="InterPro" id="IPR034733">
    <property type="entry name" value="AcCoA_carboxyl_beta"/>
</dbReference>
<dbReference type="InterPro" id="IPR000438">
    <property type="entry name" value="Acetyl_CoA_COase_Trfase_b_su"/>
</dbReference>
<comment type="catalytic activity">
    <reaction evidence="16 17">
        <text>N(6)-carboxybiotinyl-L-lysyl-[protein] + acetyl-CoA = N(6)-biotinyl-L-lysyl-[protein] + malonyl-CoA</text>
        <dbReference type="Rhea" id="RHEA:54728"/>
        <dbReference type="Rhea" id="RHEA-COMP:10505"/>
        <dbReference type="Rhea" id="RHEA-COMP:10506"/>
        <dbReference type="ChEBI" id="CHEBI:57288"/>
        <dbReference type="ChEBI" id="CHEBI:57384"/>
        <dbReference type="ChEBI" id="CHEBI:83144"/>
        <dbReference type="ChEBI" id="CHEBI:83145"/>
        <dbReference type="EC" id="2.1.3.15"/>
    </reaction>
</comment>
<comment type="cofactor">
    <cofactor evidence="18">
        <name>Zn(2+)</name>
        <dbReference type="ChEBI" id="CHEBI:29105"/>
    </cofactor>
    <text evidence="18">Binds 1 zinc ion per subunit.</text>
</comment>
<comment type="similarity">
    <text evidence="18">Belongs to the AccD/PCCB family.</text>
</comment>
<keyword evidence="18" id="KW-0479">Metal-binding</keyword>
<dbReference type="PRINTS" id="PR01070">
    <property type="entry name" value="ACCCTRFRASEB"/>
</dbReference>
<dbReference type="GO" id="GO:0003989">
    <property type="term" value="F:acetyl-CoA carboxylase activity"/>
    <property type="evidence" value="ECO:0007669"/>
    <property type="project" value="InterPro"/>
</dbReference>